<proteinExistence type="predicted"/>
<dbReference type="RefSeq" id="WP_315975493.1">
    <property type="nucleotide sequence ID" value="NZ_AP026073.1"/>
</dbReference>
<dbReference type="PANTHER" id="PTHR21666:SF289">
    <property type="entry name" value="L-ALA--D-GLU ENDOPEPTIDASE"/>
    <property type="match status" value="1"/>
</dbReference>
<dbReference type="PANTHER" id="PTHR21666">
    <property type="entry name" value="PEPTIDASE-RELATED"/>
    <property type="match status" value="1"/>
</dbReference>
<feature type="region of interest" description="Disordered" evidence="2">
    <location>
        <begin position="1"/>
        <end position="67"/>
    </location>
</feature>
<keyword evidence="3" id="KW-0472">Membrane</keyword>
<sequence length="292" mass="29051">MGQVAGASPGEGRQSQSADLGRGAAGDTTEAGAGGAATGGAGTGGAGGGGAESGGTPPATGERAWPVTGAEGIRPTVLRGWEPPPAPWAAGHRGVDLASSVGATVRAAAPGRVAYAGTVAGRGVLTIEVSRSGRPPLRTTYEPVRATVRKGQRVTAGQPVAVVQRGPFHCRAPCLHWGLRRGRTYLDPLSLLPPSMRGGGPSRLLPVFGVPVPPGSSTTEPGDPRPHQSVKPASQMGATPVARETGAAPTGAAVMGAVVLAVAALWALGRLRADRSARGRPVRGGGRGERQG</sequence>
<dbReference type="CDD" id="cd12797">
    <property type="entry name" value="M23_peptidase"/>
    <property type="match status" value="1"/>
</dbReference>
<dbReference type="Gene3D" id="2.70.70.10">
    <property type="entry name" value="Glucose Permease (Domain IIA)"/>
    <property type="match status" value="1"/>
</dbReference>
<keyword evidence="3" id="KW-0812">Transmembrane</keyword>
<dbReference type="SUPFAM" id="SSF51261">
    <property type="entry name" value="Duplicated hybrid motif"/>
    <property type="match status" value="1"/>
</dbReference>
<gene>
    <name evidence="5" type="ORF">HEK616_54170</name>
</gene>
<keyword evidence="1" id="KW-0732">Signal</keyword>
<dbReference type="EMBL" id="AP026073">
    <property type="protein sequence ID" value="BDM71930.1"/>
    <property type="molecule type" value="Genomic_DNA"/>
</dbReference>
<reference evidence="5" key="1">
    <citation type="submission" date="2022-06" db="EMBL/GenBank/DDBJ databases">
        <title>Complete genome sequence of Streptomyces nigrescens HEK616.</title>
        <authorList>
            <person name="Asamizu S."/>
            <person name="Onaka H."/>
        </authorList>
    </citation>
    <scope>NUCLEOTIDE SEQUENCE</scope>
    <source>
        <strain evidence="5">HEK616</strain>
    </source>
</reference>
<evidence type="ECO:0000256" key="1">
    <source>
        <dbReference type="ARBA" id="ARBA00022729"/>
    </source>
</evidence>
<evidence type="ECO:0000259" key="4">
    <source>
        <dbReference type="Pfam" id="PF01551"/>
    </source>
</evidence>
<feature type="transmembrane region" description="Helical" evidence="3">
    <location>
        <begin position="246"/>
        <end position="268"/>
    </location>
</feature>
<evidence type="ECO:0000256" key="3">
    <source>
        <dbReference type="SAM" id="Phobius"/>
    </source>
</evidence>
<dbReference type="Proteomes" id="UP001059597">
    <property type="component" value="Chromosome"/>
</dbReference>
<evidence type="ECO:0000313" key="5">
    <source>
        <dbReference type="EMBL" id="BDM71930.1"/>
    </source>
</evidence>
<accession>A0ABM8A050</accession>
<dbReference type="Pfam" id="PF01551">
    <property type="entry name" value="Peptidase_M23"/>
    <property type="match status" value="1"/>
</dbReference>
<keyword evidence="6" id="KW-1185">Reference proteome</keyword>
<keyword evidence="3" id="KW-1133">Transmembrane helix</keyword>
<feature type="compositionally biased region" description="Low complexity" evidence="2">
    <location>
        <begin position="21"/>
        <end position="31"/>
    </location>
</feature>
<dbReference type="InterPro" id="IPR016047">
    <property type="entry name" value="M23ase_b-sheet_dom"/>
</dbReference>
<feature type="domain" description="M23ase beta-sheet core" evidence="4">
    <location>
        <begin position="91"/>
        <end position="188"/>
    </location>
</feature>
<dbReference type="InterPro" id="IPR050570">
    <property type="entry name" value="Cell_wall_metabolism_enzyme"/>
</dbReference>
<name>A0ABM8A050_STRNI</name>
<feature type="compositionally biased region" description="Gly residues" evidence="2">
    <location>
        <begin position="32"/>
        <end position="53"/>
    </location>
</feature>
<protein>
    <recommendedName>
        <fullName evidence="4">M23ase beta-sheet core domain-containing protein</fullName>
    </recommendedName>
</protein>
<dbReference type="InterPro" id="IPR011055">
    <property type="entry name" value="Dup_hybrid_motif"/>
</dbReference>
<evidence type="ECO:0000256" key="2">
    <source>
        <dbReference type="SAM" id="MobiDB-lite"/>
    </source>
</evidence>
<evidence type="ECO:0000313" key="6">
    <source>
        <dbReference type="Proteomes" id="UP001059597"/>
    </source>
</evidence>
<feature type="region of interest" description="Disordered" evidence="2">
    <location>
        <begin position="210"/>
        <end position="244"/>
    </location>
</feature>
<organism evidence="5 6">
    <name type="scientific">Streptomyces nigrescens</name>
    <dbReference type="NCBI Taxonomy" id="1920"/>
    <lineage>
        <taxon>Bacteria</taxon>
        <taxon>Bacillati</taxon>
        <taxon>Actinomycetota</taxon>
        <taxon>Actinomycetes</taxon>
        <taxon>Kitasatosporales</taxon>
        <taxon>Streptomycetaceae</taxon>
        <taxon>Streptomyces</taxon>
    </lineage>
</organism>